<evidence type="ECO:0000259" key="5">
    <source>
        <dbReference type="Pfam" id="PF01386"/>
    </source>
</evidence>
<proteinExistence type="inferred from homology"/>
<dbReference type="SUPFAM" id="SSF50715">
    <property type="entry name" value="Ribosomal protein L25-like"/>
    <property type="match status" value="1"/>
</dbReference>
<dbReference type="InterPro" id="IPR011035">
    <property type="entry name" value="Ribosomal_bL25/Gln-tRNA_synth"/>
</dbReference>
<organism evidence="7 8">
    <name type="scientific">Candidatus Sungiibacteriota bacterium</name>
    <dbReference type="NCBI Taxonomy" id="2750080"/>
    <lineage>
        <taxon>Bacteria</taxon>
        <taxon>Candidatus Sungiibacteriota</taxon>
    </lineage>
</organism>
<feature type="non-terminal residue" evidence="7">
    <location>
        <position position="1"/>
    </location>
</feature>
<sequence>MSIKLEAKTREKGGVNQLRQAGFVPGVVYGRGVKSTNIAVARTLLEQALKTVGENTLLELEIGGGKSKHVLIHDLQRDPVKELLSHVDFLEVRLDQKIKADIPLVFIGESPAVKELAGVLVRSIQYIEVEALPQNLPHNIEVDISHLKTFEDRIAVADIKVGLDVKVFSKPEAVVASVVPPRSEAELEALKTEVVEDVSKVEGVVKPETVLRAQLQKEKETESKKE</sequence>
<protein>
    <submittedName>
        <fullName evidence="7">50S ribosomal protein L25</fullName>
    </submittedName>
</protein>
<dbReference type="EMBL" id="JACPHQ010000025">
    <property type="protein sequence ID" value="MBI2466013.1"/>
    <property type="molecule type" value="Genomic_DNA"/>
</dbReference>
<feature type="domain" description="Large ribosomal subunit protein bL25 beta" evidence="6">
    <location>
        <begin position="97"/>
        <end position="182"/>
    </location>
</feature>
<comment type="caution">
    <text evidence="7">The sequence shown here is derived from an EMBL/GenBank/DDBJ whole genome shotgun (WGS) entry which is preliminary data.</text>
</comment>
<evidence type="ECO:0000256" key="3">
    <source>
        <dbReference type="ARBA" id="ARBA00022980"/>
    </source>
</evidence>
<dbReference type="GO" id="GO:0022625">
    <property type="term" value="C:cytosolic large ribosomal subunit"/>
    <property type="evidence" value="ECO:0007669"/>
    <property type="project" value="TreeGrafter"/>
</dbReference>
<dbReference type="Pfam" id="PF14693">
    <property type="entry name" value="Ribosomal_TL5_C"/>
    <property type="match status" value="1"/>
</dbReference>
<evidence type="ECO:0000256" key="2">
    <source>
        <dbReference type="ARBA" id="ARBA00022884"/>
    </source>
</evidence>
<dbReference type="GO" id="GO:0008097">
    <property type="term" value="F:5S rRNA binding"/>
    <property type="evidence" value="ECO:0007669"/>
    <property type="project" value="InterPro"/>
</dbReference>
<gene>
    <name evidence="7" type="ORF">HYV66_02155</name>
</gene>
<dbReference type="NCBIfam" id="TIGR00731">
    <property type="entry name" value="bL25_bact_ctc"/>
    <property type="match status" value="1"/>
</dbReference>
<evidence type="ECO:0000259" key="6">
    <source>
        <dbReference type="Pfam" id="PF14693"/>
    </source>
</evidence>
<dbReference type="InterPro" id="IPR020057">
    <property type="entry name" value="Ribosomal_bL25_b-dom"/>
</dbReference>
<evidence type="ECO:0000256" key="4">
    <source>
        <dbReference type="ARBA" id="ARBA00023274"/>
    </source>
</evidence>
<dbReference type="InterPro" id="IPR001021">
    <property type="entry name" value="Ribosomal_bL25_long"/>
</dbReference>
<dbReference type="Gene3D" id="2.170.120.20">
    <property type="entry name" value="Ribosomal protein L25, beta domain"/>
    <property type="match status" value="1"/>
</dbReference>
<dbReference type="GO" id="GO:0006412">
    <property type="term" value="P:translation"/>
    <property type="evidence" value="ECO:0007669"/>
    <property type="project" value="InterPro"/>
</dbReference>
<evidence type="ECO:0000256" key="1">
    <source>
        <dbReference type="ARBA" id="ARBA00022730"/>
    </source>
</evidence>
<dbReference type="PANTHER" id="PTHR33284">
    <property type="entry name" value="RIBOSOMAL PROTEIN L25/GLN-TRNA SYNTHETASE, ANTI-CODON-BINDING DOMAIN-CONTAINING PROTEIN"/>
    <property type="match status" value="1"/>
</dbReference>
<keyword evidence="4" id="KW-0687">Ribonucleoprotein</keyword>
<dbReference type="Proteomes" id="UP000709672">
    <property type="component" value="Unassembled WGS sequence"/>
</dbReference>
<feature type="domain" description="Large ribosomal subunit protein bL25 L25" evidence="5">
    <location>
        <begin position="5"/>
        <end position="89"/>
    </location>
</feature>
<dbReference type="Gene3D" id="2.40.240.10">
    <property type="entry name" value="Ribosomal Protein L25, Chain P"/>
    <property type="match status" value="1"/>
</dbReference>
<dbReference type="InterPro" id="IPR029751">
    <property type="entry name" value="Ribosomal_L25_dom"/>
</dbReference>
<name>A0A931YDM8_9BACT</name>
<dbReference type="InterPro" id="IPR020056">
    <property type="entry name" value="Rbsml_bL25/Gln-tRNA_synth_N"/>
</dbReference>
<dbReference type="GO" id="GO:0003735">
    <property type="term" value="F:structural constituent of ribosome"/>
    <property type="evidence" value="ECO:0007669"/>
    <property type="project" value="InterPro"/>
</dbReference>
<keyword evidence="2" id="KW-0694">RNA-binding</keyword>
<dbReference type="InterPro" id="IPR020930">
    <property type="entry name" value="Ribosomal_uL5_bac-type"/>
</dbReference>
<dbReference type="PANTHER" id="PTHR33284:SF1">
    <property type="entry name" value="RIBOSOMAL PROTEIN L25_GLN-TRNA SYNTHETASE, ANTI-CODON-BINDING DOMAIN-CONTAINING PROTEIN"/>
    <property type="match status" value="1"/>
</dbReference>
<dbReference type="InterPro" id="IPR037121">
    <property type="entry name" value="Ribosomal_bL25_C"/>
</dbReference>
<evidence type="ECO:0000313" key="8">
    <source>
        <dbReference type="Proteomes" id="UP000709672"/>
    </source>
</evidence>
<dbReference type="Pfam" id="PF01386">
    <property type="entry name" value="Ribosomal_L25p"/>
    <property type="match status" value="1"/>
</dbReference>
<dbReference type="HAMAP" id="MF_01334">
    <property type="entry name" value="Ribosomal_bL25_CTC"/>
    <property type="match status" value="1"/>
</dbReference>
<reference evidence="7" key="1">
    <citation type="submission" date="2020-07" db="EMBL/GenBank/DDBJ databases">
        <title>Huge and variable diversity of episymbiotic CPR bacteria and DPANN archaea in groundwater ecosystems.</title>
        <authorList>
            <person name="He C.Y."/>
            <person name="Keren R."/>
            <person name="Whittaker M."/>
            <person name="Farag I.F."/>
            <person name="Doudna J."/>
            <person name="Cate J.H.D."/>
            <person name="Banfield J.F."/>
        </authorList>
    </citation>
    <scope>NUCLEOTIDE SEQUENCE</scope>
    <source>
        <strain evidence="7">NC_groundwater_418_Ag_B-0.1um_45_10</strain>
    </source>
</reference>
<accession>A0A931YDM8</accession>
<keyword evidence="3 7" id="KW-0689">Ribosomal protein</keyword>
<keyword evidence="1" id="KW-0699">rRNA-binding</keyword>
<dbReference type="CDD" id="cd00495">
    <property type="entry name" value="Ribosomal_L25_TL5_CTC"/>
    <property type="match status" value="1"/>
</dbReference>
<evidence type="ECO:0000313" key="7">
    <source>
        <dbReference type="EMBL" id="MBI2466013.1"/>
    </source>
</evidence>
<dbReference type="AlphaFoldDB" id="A0A931YDM8"/>